<proteinExistence type="predicted"/>
<dbReference type="EMBL" id="CM037627">
    <property type="protein sequence ID" value="KAH7989453.1"/>
    <property type="molecule type" value="Genomic_DNA"/>
</dbReference>
<name>A0ACB8EAE8_9SAUR</name>
<protein>
    <submittedName>
        <fullName evidence="1">Uncharacterized protein</fullName>
    </submittedName>
</protein>
<organism evidence="1 2">
    <name type="scientific">Sphaerodactylus townsendi</name>
    <dbReference type="NCBI Taxonomy" id="933632"/>
    <lineage>
        <taxon>Eukaryota</taxon>
        <taxon>Metazoa</taxon>
        <taxon>Chordata</taxon>
        <taxon>Craniata</taxon>
        <taxon>Vertebrata</taxon>
        <taxon>Euteleostomi</taxon>
        <taxon>Lepidosauria</taxon>
        <taxon>Squamata</taxon>
        <taxon>Bifurcata</taxon>
        <taxon>Gekkota</taxon>
        <taxon>Sphaerodactylidae</taxon>
        <taxon>Sphaerodactylus</taxon>
    </lineage>
</organism>
<keyword evidence="2" id="KW-1185">Reference proteome</keyword>
<sequence>MQQAFGWVFLGVQVDARPSGLNFRHFITAGTQTCTHARVTVLLPYPMAEVPKLQEQTNDVLHPTLETKPQSAGLLLNWAKNSSPVAHLPALRFPPEDVVLGLSLTTISPSEKVGFLQLSTAPEGKPETLNSTELTQKEAIFWHPSEGDRHLLHPGVLRKASARAVSPAHDTTTLACRMPTDLGHS</sequence>
<evidence type="ECO:0000313" key="1">
    <source>
        <dbReference type="EMBL" id="KAH7989453.1"/>
    </source>
</evidence>
<gene>
    <name evidence="1" type="ORF">K3G42_010094</name>
</gene>
<evidence type="ECO:0000313" key="2">
    <source>
        <dbReference type="Proteomes" id="UP000827872"/>
    </source>
</evidence>
<reference evidence="1" key="1">
    <citation type="submission" date="2021-08" db="EMBL/GenBank/DDBJ databases">
        <title>The first chromosome-level gecko genome reveals the dynamic sex chromosomes of Neotropical dwarf geckos (Sphaerodactylidae: Sphaerodactylus).</title>
        <authorList>
            <person name="Pinto B.J."/>
            <person name="Keating S.E."/>
            <person name="Gamble T."/>
        </authorList>
    </citation>
    <scope>NUCLEOTIDE SEQUENCE</scope>
    <source>
        <strain evidence="1">TG3544</strain>
    </source>
</reference>
<dbReference type="Proteomes" id="UP000827872">
    <property type="component" value="Linkage Group LG14"/>
</dbReference>
<comment type="caution">
    <text evidence="1">The sequence shown here is derived from an EMBL/GenBank/DDBJ whole genome shotgun (WGS) entry which is preliminary data.</text>
</comment>
<accession>A0ACB8EAE8</accession>